<evidence type="ECO:0000256" key="1">
    <source>
        <dbReference type="ARBA" id="ARBA00001946"/>
    </source>
</evidence>
<evidence type="ECO:0000256" key="2">
    <source>
        <dbReference type="ARBA" id="ARBA00001947"/>
    </source>
</evidence>
<dbReference type="Gene3D" id="3.90.79.10">
    <property type="entry name" value="Nucleoside Triphosphate Pyrophosphohydrolase"/>
    <property type="match status" value="1"/>
</dbReference>
<dbReference type="RefSeq" id="XP_002288170.1">
    <property type="nucleotide sequence ID" value="XM_002288134.1"/>
</dbReference>
<feature type="domain" description="Nudix hydrolase" evidence="10">
    <location>
        <begin position="24"/>
        <end position="158"/>
    </location>
</feature>
<reference evidence="11 12" key="1">
    <citation type="journal article" date="2004" name="Science">
        <title>The genome of the diatom Thalassiosira pseudonana: ecology, evolution, and metabolism.</title>
        <authorList>
            <person name="Armbrust E.V."/>
            <person name="Berges J.A."/>
            <person name="Bowler C."/>
            <person name="Green B.R."/>
            <person name="Martinez D."/>
            <person name="Putnam N.H."/>
            <person name="Zhou S."/>
            <person name="Allen A.E."/>
            <person name="Apt K.E."/>
            <person name="Bechner M."/>
            <person name="Brzezinski M.A."/>
            <person name="Chaal B.K."/>
            <person name="Chiovitti A."/>
            <person name="Davis A.K."/>
            <person name="Demarest M.S."/>
            <person name="Detter J.C."/>
            <person name="Glavina T."/>
            <person name="Goodstein D."/>
            <person name="Hadi M.Z."/>
            <person name="Hellsten U."/>
            <person name="Hildebrand M."/>
            <person name="Jenkins B.D."/>
            <person name="Jurka J."/>
            <person name="Kapitonov V.V."/>
            <person name="Kroger N."/>
            <person name="Lau W.W."/>
            <person name="Lane T.W."/>
            <person name="Larimer F.W."/>
            <person name="Lippmeier J.C."/>
            <person name="Lucas S."/>
            <person name="Medina M."/>
            <person name="Montsant A."/>
            <person name="Obornik M."/>
            <person name="Parker M.S."/>
            <person name="Palenik B."/>
            <person name="Pazour G.J."/>
            <person name="Richardson P.M."/>
            <person name="Rynearson T.A."/>
            <person name="Saito M.A."/>
            <person name="Schwartz D.C."/>
            <person name="Thamatrakoln K."/>
            <person name="Valentin K."/>
            <person name="Vardi A."/>
            <person name="Wilkerson F.P."/>
            <person name="Rokhsar D.S."/>
        </authorList>
    </citation>
    <scope>NUCLEOTIDE SEQUENCE [LARGE SCALE GENOMIC DNA]</scope>
    <source>
        <strain evidence="11 12">CCMP1335</strain>
    </source>
</reference>
<dbReference type="InterPro" id="IPR015797">
    <property type="entry name" value="NUDIX_hydrolase-like_dom_sf"/>
</dbReference>
<dbReference type="InterPro" id="IPR049734">
    <property type="entry name" value="NudC-like_C"/>
</dbReference>
<evidence type="ECO:0000313" key="12">
    <source>
        <dbReference type="Proteomes" id="UP000001449"/>
    </source>
</evidence>
<name>B8BWW9_THAPS</name>
<dbReference type="KEGG" id="tps:THAPSDRAFT_268408"/>
<dbReference type="Proteomes" id="UP000001449">
    <property type="component" value="Chromosome 3"/>
</dbReference>
<dbReference type="OMA" id="EMEDIRW"/>
<dbReference type="GeneID" id="7441719"/>
<evidence type="ECO:0000256" key="4">
    <source>
        <dbReference type="ARBA" id="ARBA00012381"/>
    </source>
</evidence>
<dbReference type="EMBL" id="CM000640">
    <property type="protein sequence ID" value="EED93606.1"/>
    <property type="molecule type" value="Genomic_DNA"/>
</dbReference>
<dbReference type="InterPro" id="IPR050241">
    <property type="entry name" value="NAD-cap_RNA_hydrolase_NudC"/>
</dbReference>
<accession>B8BWW9</accession>
<evidence type="ECO:0000256" key="8">
    <source>
        <dbReference type="ARBA" id="ARBA00023027"/>
    </source>
</evidence>
<comment type="cofactor">
    <cofactor evidence="2">
        <name>Zn(2+)</name>
        <dbReference type="ChEBI" id="CHEBI:29105"/>
    </cofactor>
</comment>
<keyword evidence="8" id="KW-0520">NAD</keyword>
<keyword evidence="5" id="KW-0479">Metal-binding</keyword>
<dbReference type="CDD" id="cd03429">
    <property type="entry name" value="NUDIX_NADH_pyrophosphatase_Nudt13"/>
    <property type="match status" value="1"/>
</dbReference>
<evidence type="ECO:0000256" key="9">
    <source>
        <dbReference type="ARBA" id="ARBA00023679"/>
    </source>
</evidence>
<dbReference type="eggNOG" id="KOG3084">
    <property type="taxonomic scope" value="Eukaryota"/>
</dbReference>
<dbReference type="Pfam" id="PF00293">
    <property type="entry name" value="NUDIX"/>
    <property type="match status" value="1"/>
</dbReference>
<comment type="catalytic activity">
    <reaction evidence="9">
        <text>a 5'-end NAD(+)-phospho-ribonucleoside in mRNA + H2O = a 5'-end phospho-adenosine-phospho-ribonucleoside in mRNA + beta-nicotinamide D-ribonucleotide + 2 H(+)</text>
        <dbReference type="Rhea" id="RHEA:60876"/>
        <dbReference type="Rhea" id="RHEA-COMP:15698"/>
        <dbReference type="Rhea" id="RHEA-COMP:15719"/>
        <dbReference type="ChEBI" id="CHEBI:14649"/>
        <dbReference type="ChEBI" id="CHEBI:15377"/>
        <dbReference type="ChEBI" id="CHEBI:15378"/>
        <dbReference type="ChEBI" id="CHEBI:144029"/>
        <dbReference type="ChEBI" id="CHEBI:144051"/>
    </reaction>
    <physiologicalReaction direction="left-to-right" evidence="9">
        <dbReference type="Rhea" id="RHEA:60877"/>
    </physiologicalReaction>
</comment>
<dbReference type="GO" id="GO:0016787">
    <property type="term" value="F:hydrolase activity"/>
    <property type="evidence" value="ECO:0007669"/>
    <property type="project" value="UniProtKB-KW"/>
</dbReference>
<comment type="similarity">
    <text evidence="3">Belongs to the Nudix hydrolase family. NudC subfamily.</text>
</comment>
<gene>
    <name evidence="11" type="ORF">THAPSDRAFT_268408</name>
</gene>
<organism evidence="11 12">
    <name type="scientific">Thalassiosira pseudonana</name>
    <name type="common">Marine diatom</name>
    <name type="synonym">Cyclotella nana</name>
    <dbReference type="NCBI Taxonomy" id="35128"/>
    <lineage>
        <taxon>Eukaryota</taxon>
        <taxon>Sar</taxon>
        <taxon>Stramenopiles</taxon>
        <taxon>Ochrophyta</taxon>
        <taxon>Bacillariophyta</taxon>
        <taxon>Coscinodiscophyceae</taxon>
        <taxon>Thalassiosirophycidae</taxon>
        <taxon>Thalassiosirales</taxon>
        <taxon>Thalassiosiraceae</taxon>
        <taxon>Thalassiosira</taxon>
    </lineage>
</organism>
<evidence type="ECO:0000256" key="3">
    <source>
        <dbReference type="ARBA" id="ARBA00009595"/>
    </source>
</evidence>
<dbReference type="InParanoid" id="B8BWW9"/>
<evidence type="ECO:0000256" key="5">
    <source>
        <dbReference type="ARBA" id="ARBA00022723"/>
    </source>
</evidence>
<keyword evidence="12" id="KW-1185">Reference proteome</keyword>
<dbReference type="InterPro" id="IPR000086">
    <property type="entry name" value="NUDIX_hydrolase_dom"/>
</dbReference>
<dbReference type="InterPro" id="IPR020084">
    <property type="entry name" value="NUDIX_hydrolase_CS"/>
</dbReference>
<protein>
    <recommendedName>
        <fullName evidence="4">NAD(+) diphosphatase</fullName>
        <ecNumber evidence="4">3.6.1.22</ecNumber>
    </recommendedName>
</protein>
<proteinExistence type="inferred from homology"/>
<keyword evidence="6" id="KW-0378">Hydrolase</keyword>
<dbReference type="PaxDb" id="35128-Thaps268408"/>
<dbReference type="PROSITE" id="PS51462">
    <property type="entry name" value="NUDIX"/>
    <property type="match status" value="1"/>
</dbReference>
<keyword evidence="7" id="KW-0460">Magnesium</keyword>
<dbReference type="EC" id="3.6.1.22" evidence="4"/>
<dbReference type="PROSITE" id="PS00893">
    <property type="entry name" value="NUDIX_BOX"/>
    <property type="match status" value="1"/>
</dbReference>
<sequence>MEYIHGGTCAKCTNPNGASHLHWPRQDPSIIVLVTNPSSSHALLARSPRHPFFLYTALAGFVEAGETMEAAVTREVHEEAGVRVDGTSIDYVASQSWPFPRSCMIGFHAKSHLEGHHNGLSPIHIDPKELVDAQWFEKEVVYQAARSTDEFGALLVPPKGVLARTLMDRW</sequence>
<evidence type="ECO:0000256" key="7">
    <source>
        <dbReference type="ARBA" id="ARBA00022842"/>
    </source>
</evidence>
<evidence type="ECO:0000259" key="10">
    <source>
        <dbReference type="PROSITE" id="PS51462"/>
    </source>
</evidence>
<reference evidence="11 12" key="2">
    <citation type="journal article" date="2008" name="Nature">
        <title>The Phaeodactylum genome reveals the evolutionary history of diatom genomes.</title>
        <authorList>
            <person name="Bowler C."/>
            <person name="Allen A.E."/>
            <person name="Badger J.H."/>
            <person name="Grimwood J."/>
            <person name="Jabbari K."/>
            <person name="Kuo A."/>
            <person name="Maheswari U."/>
            <person name="Martens C."/>
            <person name="Maumus F."/>
            <person name="Otillar R.P."/>
            <person name="Rayko E."/>
            <person name="Salamov A."/>
            <person name="Vandepoele K."/>
            <person name="Beszteri B."/>
            <person name="Gruber A."/>
            <person name="Heijde M."/>
            <person name="Katinka M."/>
            <person name="Mock T."/>
            <person name="Valentin K."/>
            <person name="Verret F."/>
            <person name="Berges J.A."/>
            <person name="Brownlee C."/>
            <person name="Cadoret J.P."/>
            <person name="Chiovitti A."/>
            <person name="Choi C.J."/>
            <person name="Coesel S."/>
            <person name="De Martino A."/>
            <person name="Detter J.C."/>
            <person name="Durkin C."/>
            <person name="Falciatore A."/>
            <person name="Fournet J."/>
            <person name="Haruta M."/>
            <person name="Huysman M.J."/>
            <person name="Jenkins B.D."/>
            <person name="Jiroutova K."/>
            <person name="Jorgensen R.E."/>
            <person name="Joubert Y."/>
            <person name="Kaplan A."/>
            <person name="Kroger N."/>
            <person name="Kroth P.G."/>
            <person name="La Roche J."/>
            <person name="Lindquist E."/>
            <person name="Lommer M."/>
            <person name="Martin-Jezequel V."/>
            <person name="Lopez P.J."/>
            <person name="Lucas S."/>
            <person name="Mangogna M."/>
            <person name="McGinnis K."/>
            <person name="Medlin L.K."/>
            <person name="Montsant A."/>
            <person name="Oudot-Le Secq M.P."/>
            <person name="Napoli C."/>
            <person name="Obornik M."/>
            <person name="Parker M.S."/>
            <person name="Petit J.L."/>
            <person name="Porcel B.M."/>
            <person name="Poulsen N."/>
            <person name="Robison M."/>
            <person name="Rychlewski L."/>
            <person name="Rynearson T.A."/>
            <person name="Schmutz J."/>
            <person name="Shapiro H."/>
            <person name="Siaut M."/>
            <person name="Stanley M."/>
            <person name="Sussman M.R."/>
            <person name="Taylor A.R."/>
            <person name="Vardi A."/>
            <person name="von Dassow P."/>
            <person name="Vyverman W."/>
            <person name="Willis A."/>
            <person name="Wyrwicz L.S."/>
            <person name="Rokhsar D.S."/>
            <person name="Weissenbach J."/>
            <person name="Armbrust E.V."/>
            <person name="Green B.R."/>
            <person name="Van de Peer Y."/>
            <person name="Grigoriev I.V."/>
        </authorList>
    </citation>
    <scope>NUCLEOTIDE SEQUENCE [LARGE SCALE GENOMIC DNA]</scope>
    <source>
        <strain evidence="11 12">CCMP1335</strain>
    </source>
</reference>
<dbReference type="HOGENOM" id="CLU_1574878_0_0_1"/>
<dbReference type="PANTHER" id="PTHR42904:SF6">
    <property type="entry name" value="NAD-CAPPED RNA HYDROLASE NUDT12"/>
    <property type="match status" value="1"/>
</dbReference>
<dbReference type="SUPFAM" id="SSF55811">
    <property type="entry name" value="Nudix"/>
    <property type="match status" value="1"/>
</dbReference>
<dbReference type="AlphaFoldDB" id="B8BWW9"/>
<evidence type="ECO:0000256" key="6">
    <source>
        <dbReference type="ARBA" id="ARBA00022801"/>
    </source>
</evidence>
<comment type="cofactor">
    <cofactor evidence="1">
        <name>Mg(2+)</name>
        <dbReference type="ChEBI" id="CHEBI:18420"/>
    </cofactor>
</comment>
<dbReference type="STRING" id="35128.B8BWW9"/>
<dbReference type="PANTHER" id="PTHR42904">
    <property type="entry name" value="NUDIX HYDROLASE, NUDC SUBFAMILY"/>
    <property type="match status" value="1"/>
</dbReference>
<feature type="non-terminal residue" evidence="11">
    <location>
        <position position="170"/>
    </location>
</feature>
<evidence type="ECO:0000313" key="11">
    <source>
        <dbReference type="EMBL" id="EED93606.1"/>
    </source>
</evidence>
<dbReference type="GO" id="GO:0046872">
    <property type="term" value="F:metal ion binding"/>
    <property type="evidence" value="ECO:0007669"/>
    <property type="project" value="UniProtKB-KW"/>
</dbReference>